<keyword evidence="9" id="KW-1185">Reference proteome</keyword>
<keyword evidence="5" id="KW-0408">Iron</keyword>
<feature type="region of interest" description="Disordered" evidence="7">
    <location>
        <begin position="495"/>
        <end position="524"/>
    </location>
</feature>
<dbReference type="InterPro" id="IPR001128">
    <property type="entry name" value="Cyt_P450"/>
</dbReference>
<comment type="cofactor">
    <cofactor evidence="1">
        <name>heme</name>
        <dbReference type="ChEBI" id="CHEBI:30413"/>
    </cofactor>
</comment>
<proteinExistence type="inferred from homology"/>
<reference evidence="8 9" key="1">
    <citation type="submission" date="2019-06" db="EMBL/GenBank/DDBJ databases">
        <authorList>
            <person name="Broberg M."/>
        </authorList>
    </citation>
    <scope>NUCLEOTIDE SEQUENCE [LARGE SCALE GENOMIC DNA]</scope>
</reference>
<comment type="caution">
    <text evidence="8">The sequence shown here is derived from an EMBL/GenBank/DDBJ whole genome shotgun (WGS) entry which is preliminary data.</text>
</comment>
<dbReference type="PRINTS" id="PR00465">
    <property type="entry name" value="EP450IV"/>
</dbReference>
<dbReference type="EMBL" id="CABFNS010000919">
    <property type="protein sequence ID" value="VUC35732.1"/>
    <property type="molecule type" value="Genomic_DNA"/>
</dbReference>
<evidence type="ECO:0000256" key="7">
    <source>
        <dbReference type="SAM" id="MobiDB-lite"/>
    </source>
</evidence>
<dbReference type="InterPro" id="IPR050529">
    <property type="entry name" value="CYP450_sterol_14alpha_dmase"/>
</dbReference>
<keyword evidence="6" id="KW-0560">Oxidoreductase</keyword>
<protein>
    <recommendedName>
        <fullName evidence="10">Cytochrome P450</fullName>
    </recommendedName>
</protein>
<dbReference type="PANTHER" id="PTHR24304:SF2">
    <property type="entry name" value="24-HYDROXYCHOLESTEROL 7-ALPHA-HYDROXYLASE"/>
    <property type="match status" value="1"/>
</dbReference>
<organism evidence="8 9">
    <name type="scientific">Bionectria ochroleuca</name>
    <name type="common">Gliocladium roseum</name>
    <dbReference type="NCBI Taxonomy" id="29856"/>
    <lineage>
        <taxon>Eukaryota</taxon>
        <taxon>Fungi</taxon>
        <taxon>Dikarya</taxon>
        <taxon>Ascomycota</taxon>
        <taxon>Pezizomycotina</taxon>
        <taxon>Sordariomycetes</taxon>
        <taxon>Hypocreomycetidae</taxon>
        <taxon>Hypocreales</taxon>
        <taxon>Bionectriaceae</taxon>
        <taxon>Clonostachys</taxon>
    </lineage>
</organism>
<evidence type="ECO:0000256" key="6">
    <source>
        <dbReference type="ARBA" id="ARBA00023033"/>
    </source>
</evidence>
<evidence type="ECO:0000313" key="9">
    <source>
        <dbReference type="Proteomes" id="UP000766486"/>
    </source>
</evidence>
<sequence length="605" mass="67848">MASKTLLLKPLTMYTSQSLKNGVIFRHLWIPALVCLYLTKPNGALSASWVVLLIQTFLNYAITARSWHSAHNDKVQADQGQLPPQYPSAIPYLGNAVSFAWNNPSFLSKATSYNGTLTASRISFLGFEIFAFQDRQTIAKIWKQSTLSSPISIYVYVLKYFFGLPDDVVSIYRADNSGPFHKSYGGSNVPAGERIDHITHRDLLQSLGGPGRLPTTRRYINALSTRLEQQGISEDWTEMADLSEFFRDIVGSSLIECVFGPTLLRLNPNFMKDLWGFDASVPWLARAVPSFLMPSVYKPRQNCVDQLKRWYEYARDHFEESSISADGDGDPFWGSKLIRRRQEHLLAVPKHDDDALARTDLGLAWGAVGNTIPCTMLSVFHIFKDPQLLLRVRTDMERLRRDDGLLEVDPDKLNKEPLLSSIYAETLRLYVKTYFMVSSPQADVHLGKWSLPRGRIGLMNAGVSHMDKTFWNSQSGQHPVGSFWADRFLTDPRDPQSGPIAPEALGSSGVTRPKSHGLEAPQGTPAPFFSMDGTEGSWFPYGGGHSICPGRVLAKSVILFTSALLASNYDIEIFSDKVEMSTWRFGLGVGELKHALPFRIRRRQT</sequence>
<evidence type="ECO:0000256" key="3">
    <source>
        <dbReference type="ARBA" id="ARBA00022617"/>
    </source>
</evidence>
<dbReference type="InterPro" id="IPR002403">
    <property type="entry name" value="Cyt_P450_E_grp-IV"/>
</dbReference>
<dbReference type="Pfam" id="PF00067">
    <property type="entry name" value="p450"/>
    <property type="match status" value="1"/>
</dbReference>
<name>A0ABY6UWC4_BIOOC</name>
<accession>A0ABY6UWC4</accession>
<comment type="similarity">
    <text evidence="2">Belongs to the cytochrome P450 family.</text>
</comment>
<evidence type="ECO:0008006" key="10">
    <source>
        <dbReference type="Google" id="ProtNLM"/>
    </source>
</evidence>
<dbReference type="SUPFAM" id="SSF48264">
    <property type="entry name" value="Cytochrome P450"/>
    <property type="match status" value="1"/>
</dbReference>
<evidence type="ECO:0000313" key="8">
    <source>
        <dbReference type="EMBL" id="VUC35732.1"/>
    </source>
</evidence>
<keyword evidence="6" id="KW-0503">Monooxygenase</keyword>
<evidence type="ECO:0000256" key="2">
    <source>
        <dbReference type="ARBA" id="ARBA00010617"/>
    </source>
</evidence>
<dbReference type="PANTHER" id="PTHR24304">
    <property type="entry name" value="CYTOCHROME P450 FAMILY 7"/>
    <property type="match status" value="1"/>
</dbReference>
<evidence type="ECO:0000256" key="1">
    <source>
        <dbReference type="ARBA" id="ARBA00001971"/>
    </source>
</evidence>
<evidence type="ECO:0000256" key="4">
    <source>
        <dbReference type="ARBA" id="ARBA00022723"/>
    </source>
</evidence>
<dbReference type="Proteomes" id="UP000766486">
    <property type="component" value="Unassembled WGS sequence"/>
</dbReference>
<keyword evidence="4" id="KW-0479">Metal-binding</keyword>
<gene>
    <name evidence="8" type="ORF">CLO192961_LOCUS426818</name>
</gene>
<dbReference type="InterPro" id="IPR036396">
    <property type="entry name" value="Cyt_P450_sf"/>
</dbReference>
<dbReference type="Gene3D" id="1.10.630.10">
    <property type="entry name" value="Cytochrome P450"/>
    <property type="match status" value="1"/>
</dbReference>
<dbReference type="CDD" id="cd11040">
    <property type="entry name" value="CYP7_CYP8-like"/>
    <property type="match status" value="1"/>
</dbReference>
<keyword evidence="3" id="KW-0349">Heme</keyword>
<evidence type="ECO:0000256" key="5">
    <source>
        <dbReference type="ARBA" id="ARBA00023004"/>
    </source>
</evidence>